<evidence type="ECO:0000313" key="1">
    <source>
        <dbReference type="EMBL" id="ARK29741.1"/>
    </source>
</evidence>
<dbReference type="SUPFAM" id="SSF53448">
    <property type="entry name" value="Nucleotide-diphospho-sugar transferases"/>
    <property type="match status" value="2"/>
</dbReference>
<dbReference type="GO" id="GO:0016757">
    <property type="term" value="F:glycosyltransferase activity"/>
    <property type="evidence" value="ECO:0007669"/>
    <property type="project" value="InterPro"/>
</dbReference>
<dbReference type="RefSeq" id="WP_066160052.1">
    <property type="nucleotide sequence ID" value="NZ_CP020814.1"/>
</dbReference>
<organism evidence="1 2">
    <name type="scientific">Halalkalibacter krulwichiae</name>
    <dbReference type="NCBI Taxonomy" id="199441"/>
    <lineage>
        <taxon>Bacteria</taxon>
        <taxon>Bacillati</taxon>
        <taxon>Bacillota</taxon>
        <taxon>Bacilli</taxon>
        <taxon>Bacillales</taxon>
        <taxon>Bacillaceae</taxon>
        <taxon>Halalkalibacter</taxon>
    </lineage>
</organism>
<protein>
    <submittedName>
        <fullName evidence="1">Glycosyl transferase family 8</fullName>
    </submittedName>
</protein>
<keyword evidence="1" id="KW-0808">Transferase</keyword>
<dbReference type="InterPro" id="IPR029044">
    <property type="entry name" value="Nucleotide-diphossugar_trans"/>
</dbReference>
<name>A0A1X9MDW6_9BACI</name>
<dbReference type="Gene3D" id="3.90.550.10">
    <property type="entry name" value="Spore Coat Polysaccharide Biosynthesis Protein SpsA, Chain A"/>
    <property type="match status" value="2"/>
</dbReference>
<reference evidence="1 2" key="1">
    <citation type="submission" date="2017-04" db="EMBL/GenBank/DDBJ databases">
        <title>Bacillus krulwichiae AM31D Genome sequencing and assembly.</title>
        <authorList>
            <person name="Krulwich T.A."/>
            <person name="Anastor L."/>
            <person name="Ehrlich R."/>
            <person name="Ehrlich G.D."/>
            <person name="Janto B."/>
        </authorList>
    </citation>
    <scope>NUCLEOTIDE SEQUENCE [LARGE SCALE GENOMIC DNA]</scope>
    <source>
        <strain evidence="1 2">AM31D</strain>
    </source>
</reference>
<gene>
    <name evidence="1" type="ORF">BkAM31D_07635</name>
</gene>
<dbReference type="STRING" id="199441.BkAM31D_07635"/>
<accession>A0A1X9MDW6</accession>
<evidence type="ECO:0000313" key="2">
    <source>
        <dbReference type="Proteomes" id="UP000193006"/>
    </source>
</evidence>
<dbReference type="Pfam" id="PF01501">
    <property type="entry name" value="Glyco_transf_8"/>
    <property type="match status" value="1"/>
</dbReference>
<proteinExistence type="predicted"/>
<keyword evidence="2" id="KW-1185">Reference proteome</keyword>
<sequence length="652" mass="77319">MLEQFLPFTRKTKVVGNIENNKNHYHFCVTASKDYVLRVLALYESLYENSNSFKLWVCCMDIHTFKLLKKLNMKQMVLFFVEQIENTRLKQLREQRKMNEYCWTIKAPLIQHLLTTYNLDSILYCDGDLFFFSDPKEIFDEWGSASVYLTPQRDLDWVEKKYGKYQAGLIGFRNDRNGLQSVKWWRKRCEEWCSAEADESRFGDQKYLDQIPNLFSNVKVSSHLGINAAPWNCVYNNDFKIEKSNGEVYVENDRLIVYHFACFSILNENEYELWSLNHLKIKRAIKKNIYEAYIVKIRNLIKKLKYSGVSIQRFYSNKDKAKVKTFYKYTALRRKMDETDDFYCFTTIISKEYLIKGLALYQSLLKHGDAFHLWICCMDDATIKTLKKLDLKHVTLIPSSQIETTRLKEVKNDRTLTETCWTMKPLVCSYVLDQYNEIDHLVYCDADMYFFSSAKTLFDQWSTSSIFLSKQRSTPEIERIHGIYQAGLIGFKQEPNSRKILNWWKEQCFDWCYDSEFDPLRWGDQKYLNQIPHLFSNIKTIGHLGIDTAPWNLVMKGVHQVSKRSTTLFIDESPLICYHFGSMLMINSNKFELWKLEELSFSDDVLAYIYTPYVHHLQQIYKELRNKQIIVESRPFLSSLPANYTPKNILTI</sequence>
<dbReference type="InterPro" id="IPR002495">
    <property type="entry name" value="Glyco_trans_8"/>
</dbReference>
<dbReference type="EMBL" id="CP020814">
    <property type="protein sequence ID" value="ARK29741.1"/>
    <property type="molecule type" value="Genomic_DNA"/>
</dbReference>
<dbReference type="KEGG" id="bkw:BkAM31D_07635"/>
<dbReference type="AlphaFoldDB" id="A0A1X9MDW6"/>
<dbReference type="Proteomes" id="UP000193006">
    <property type="component" value="Chromosome"/>
</dbReference>